<dbReference type="Gene3D" id="3.40.50.2000">
    <property type="entry name" value="Glycogen Phosphorylase B"/>
    <property type="match status" value="2"/>
</dbReference>
<dbReference type="GO" id="GO:0016758">
    <property type="term" value="F:hexosyltransferase activity"/>
    <property type="evidence" value="ECO:0007669"/>
    <property type="project" value="UniProtKB-ARBA"/>
</dbReference>
<accession>A0A5P1F3F7</accession>
<sequence>MSYLQESDTSSTVHKIIFKAFDQVRGADSIICNTVQELEPKTISALQLEKPFYAIGPILPEGFTKSKLKTSLWTESDCNKWLDSKPVGSVLYVSFGSYAHISKKELEEIALGIADSEVNFVWALRPDTVSSIDPDPLPKGFVDDTRDRGLVVPWCRQIEVLGHKSAGGFLTHCGWNSILESIRCEVPLLCFPLLTDQFTNRKLVVRDWTIGIDLGGIDTNVNRRDVSKKIGRLMKEEEGNEMKLRVKEVRKTLESAISPIGSSQKNFDSFIEVMMTRSRSMAK</sequence>
<dbReference type="PANTHER" id="PTHR48045">
    <property type="entry name" value="UDP-GLYCOSYLTRANSFERASE 72B1"/>
    <property type="match status" value="1"/>
</dbReference>
<dbReference type="SUPFAM" id="SSF53756">
    <property type="entry name" value="UDP-Glycosyltransferase/glycogen phosphorylase"/>
    <property type="match status" value="1"/>
</dbReference>
<proteinExistence type="inferred from homology"/>
<name>A0A5P1F3F7_ASPOF</name>
<evidence type="ECO:0000256" key="4">
    <source>
        <dbReference type="RuleBase" id="RU003718"/>
    </source>
</evidence>
<organism evidence="5 6">
    <name type="scientific">Asparagus officinalis</name>
    <name type="common">Garden asparagus</name>
    <dbReference type="NCBI Taxonomy" id="4686"/>
    <lineage>
        <taxon>Eukaryota</taxon>
        <taxon>Viridiplantae</taxon>
        <taxon>Streptophyta</taxon>
        <taxon>Embryophyta</taxon>
        <taxon>Tracheophyta</taxon>
        <taxon>Spermatophyta</taxon>
        <taxon>Magnoliopsida</taxon>
        <taxon>Liliopsida</taxon>
        <taxon>Asparagales</taxon>
        <taxon>Asparagaceae</taxon>
        <taxon>Asparagoideae</taxon>
        <taxon>Asparagus</taxon>
    </lineage>
</organism>
<evidence type="ECO:0000256" key="1">
    <source>
        <dbReference type="ARBA" id="ARBA00009995"/>
    </source>
</evidence>
<keyword evidence="6" id="KW-1185">Reference proteome</keyword>
<keyword evidence="3 4" id="KW-0808">Transferase</keyword>
<gene>
    <name evidence="5" type="ORF">A4U43_C04F17630</name>
</gene>
<dbReference type="Gramene" id="ONK72273">
    <property type="protein sequence ID" value="ONK72273"/>
    <property type="gene ID" value="A4U43_C04F17630"/>
</dbReference>
<dbReference type="PROSITE" id="PS00375">
    <property type="entry name" value="UDPGT"/>
    <property type="match status" value="1"/>
</dbReference>
<dbReference type="InterPro" id="IPR035595">
    <property type="entry name" value="UDP_glycos_trans_CS"/>
</dbReference>
<evidence type="ECO:0000256" key="2">
    <source>
        <dbReference type="ARBA" id="ARBA00022676"/>
    </source>
</evidence>
<dbReference type="CDD" id="cd03784">
    <property type="entry name" value="GT1_Gtf-like"/>
    <property type="match status" value="1"/>
</dbReference>
<dbReference type="InterPro" id="IPR002213">
    <property type="entry name" value="UDP_glucos_trans"/>
</dbReference>
<dbReference type="GO" id="GO:0008194">
    <property type="term" value="F:UDP-glycosyltransferase activity"/>
    <property type="evidence" value="ECO:0007669"/>
    <property type="project" value="InterPro"/>
</dbReference>
<evidence type="ECO:0000256" key="3">
    <source>
        <dbReference type="ARBA" id="ARBA00022679"/>
    </source>
</evidence>
<evidence type="ECO:0000313" key="6">
    <source>
        <dbReference type="Proteomes" id="UP000243459"/>
    </source>
</evidence>
<protein>
    <submittedName>
        <fullName evidence="5">Uncharacterized protein</fullName>
    </submittedName>
</protein>
<dbReference type="EMBL" id="CM007384">
    <property type="protein sequence ID" value="ONK72273.1"/>
    <property type="molecule type" value="Genomic_DNA"/>
</dbReference>
<dbReference type="AlphaFoldDB" id="A0A5P1F3F7"/>
<evidence type="ECO:0000313" key="5">
    <source>
        <dbReference type="EMBL" id="ONK72273.1"/>
    </source>
</evidence>
<dbReference type="FunFam" id="3.40.50.2000:FF:000078">
    <property type="entry name" value="Glycosyltransferase"/>
    <property type="match status" value="1"/>
</dbReference>
<comment type="similarity">
    <text evidence="1 4">Belongs to the UDP-glycosyltransferase family.</text>
</comment>
<dbReference type="OMA" id="ENSKHTN"/>
<reference evidence="6" key="1">
    <citation type="journal article" date="2017" name="Nat. Commun.">
        <title>The asparagus genome sheds light on the origin and evolution of a young Y chromosome.</title>
        <authorList>
            <person name="Harkess A."/>
            <person name="Zhou J."/>
            <person name="Xu C."/>
            <person name="Bowers J.E."/>
            <person name="Van der Hulst R."/>
            <person name="Ayyampalayam S."/>
            <person name="Mercati F."/>
            <person name="Riccardi P."/>
            <person name="McKain M.R."/>
            <person name="Kakrana A."/>
            <person name="Tang H."/>
            <person name="Ray J."/>
            <person name="Groenendijk J."/>
            <person name="Arikit S."/>
            <person name="Mathioni S.M."/>
            <person name="Nakano M."/>
            <person name="Shan H."/>
            <person name="Telgmann-Rauber A."/>
            <person name="Kanno A."/>
            <person name="Yue Z."/>
            <person name="Chen H."/>
            <person name="Li W."/>
            <person name="Chen Y."/>
            <person name="Xu X."/>
            <person name="Zhang Y."/>
            <person name="Luo S."/>
            <person name="Chen H."/>
            <person name="Gao J."/>
            <person name="Mao Z."/>
            <person name="Pires J.C."/>
            <person name="Luo M."/>
            <person name="Kudrna D."/>
            <person name="Wing R.A."/>
            <person name="Meyers B.C."/>
            <person name="Yi K."/>
            <person name="Kong H."/>
            <person name="Lavrijsen P."/>
            <person name="Sunseri F."/>
            <person name="Falavigna A."/>
            <person name="Ye Y."/>
            <person name="Leebens-Mack J.H."/>
            <person name="Chen G."/>
        </authorList>
    </citation>
    <scope>NUCLEOTIDE SEQUENCE [LARGE SCALE GENOMIC DNA]</scope>
    <source>
        <strain evidence="6">cv. DH0086</strain>
    </source>
</reference>
<dbReference type="Proteomes" id="UP000243459">
    <property type="component" value="Chromosome 4"/>
</dbReference>
<dbReference type="Pfam" id="PF00201">
    <property type="entry name" value="UDPGT"/>
    <property type="match status" value="1"/>
</dbReference>
<keyword evidence="2 4" id="KW-0328">Glycosyltransferase</keyword>
<dbReference type="PANTHER" id="PTHR48045:SF39">
    <property type="entry name" value="UDP-GLYCOSYLTRANSFERASE 86A1-LIKE"/>
    <property type="match status" value="1"/>
</dbReference>